<evidence type="ECO:0000259" key="1">
    <source>
        <dbReference type="PROSITE" id="PS50042"/>
    </source>
</evidence>
<keyword evidence="2" id="KW-0012">Acyltransferase</keyword>
<dbReference type="InterPro" id="IPR036514">
    <property type="entry name" value="SGNH_hydro_sf"/>
</dbReference>
<dbReference type="CDD" id="cd04502">
    <property type="entry name" value="SGNH_hydrolase_like_7"/>
    <property type="match status" value="1"/>
</dbReference>
<name>A0ABY1SDI0_9FLAO</name>
<dbReference type="Gene3D" id="3.40.50.1110">
    <property type="entry name" value="SGNH hydrolase"/>
    <property type="match status" value="1"/>
</dbReference>
<dbReference type="SUPFAM" id="SSF69593">
    <property type="entry name" value="Glycerol-3-phosphate (1)-acyltransferase"/>
    <property type="match status" value="1"/>
</dbReference>
<dbReference type="InterPro" id="IPR018490">
    <property type="entry name" value="cNMP-bd_dom_sf"/>
</dbReference>
<dbReference type="InterPro" id="IPR002123">
    <property type="entry name" value="Plipid/glycerol_acylTrfase"/>
</dbReference>
<dbReference type="EMBL" id="FZNV01000001">
    <property type="protein sequence ID" value="SNR26664.1"/>
    <property type="molecule type" value="Genomic_DNA"/>
</dbReference>
<dbReference type="GO" id="GO:0016746">
    <property type="term" value="F:acyltransferase activity"/>
    <property type="evidence" value="ECO:0007669"/>
    <property type="project" value="UniProtKB-KW"/>
</dbReference>
<dbReference type="InterPro" id="IPR000595">
    <property type="entry name" value="cNMP-bd_dom"/>
</dbReference>
<sequence length="862" mass="98986">MEHQTRLLKQEINTQKLQEYFPNGQIKTYSKGYAISYIHKKVSTFRWLLEGSVNYYISLENPESDILVCQNSEPFSTIGLNGFNTPKRFTYKAIVASTQATFFEIPFKELKAYLQKGHQNILLKNIGSKLYHVLRTALLKQTELLNPVRFQPFVEDRQFFISPVAEQEAIVSLMRRSPFLDYFEERNLMALAALAERREYEPDEVLYVQDGSSNGLFILIHGEVTIKRIENTIEIKQRSIKNSGFVFGWSCLLKEKDICSAITNTKTSAYFIPEGDLMKLFQQDDIFEGQFYQRLLWLIGNQLNAAFVRYVGLLGKHNLQAVYQLIKNNKSRLLLSSPLHQVPHLLKSNTTKQLAYGALTKLVKSGTSLERHIASLSLELLGEDQKEYEFLSGLQEIYKSVAEKNSKDVKQNRKSCAELTIKVFNNVPHIIEGWENLPHNTGNIFIYNHLVNDAHYTLNNNFQITLDSHFLSAMVLYKKYGEPGIRTVRIGKGQEYGHQNYYDNLGYINVYTKESEQPTTDKKEEARSIFYREATKHLEQGYNLIISPEGTSYRTEESPGPFKMGAFKLALHTEPEPYIVPVVMVNFDHRLGKSLYYCAIQKPFLLSEKVASKSNQDLYAFLQKYQDEYSSYVQTAIDRADELNVSNSGSDNLEEPPAIWCNEIKRLKRRIGKLETQENLIAFYGSSSVRLWVNMQRDLSPFNVVNLGFGGSTFAWCIHYFDEIFKEAHPSKIVLYAGENDLNDGKTPQEVLSGCMELVTMIYDKYPGVELALISLKPSVEREHLIPLIMETNLMLSKYIITELNAQYINVFAQMITTDNRPIPELYLSDGLHLNKQGYALWSTAIKKALQAADSLELENQF</sequence>
<dbReference type="InterPro" id="IPR014710">
    <property type="entry name" value="RmlC-like_jellyroll"/>
</dbReference>
<dbReference type="InterPro" id="IPR013830">
    <property type="entry name" value="SGNH_hydro"/>
</dbReference>
<evidence type="ECO:0000313" key="2">
    <source>
        <dbReference type="EMBL" id="SNR26664.1"/>
    </source>
</evidence>
<dbReference type="SMART" id="SM00100">
    <property type="entry name" value="cNMP"/>
    <property type="match status" value="1"/>
</dbReference>
<gene>
    <name evidence="2" type="ORF">SAMN04488009_0534</name>
</gene>
<keyword evidence="2" id="KW-0808">Transferase</keyword>
<dbReference type="RefSeq" id="WP_089258813.1">
    <property type="nucleotide sequence ID" value="NZ_FZNV01000001.1"/>
</dbReference>
<dbReference type="CDD" id="cd00038">
    <property type="entry name" value="CAP_ED"/>
    <property type="match status" value="1"/>
</dbReference>
<dbReference type="Gene3D" id="2.60.120.10">
    <property type="entry name" value="Jelly Rolls"/>
    <property type="match status" value="2"/>
</dbReference>
<accession>A0ABY1SDI0</accession>
<organism evidence="2 3">
    <name type="scientific">Maribacter sedimenticola</name>
    <dbReference type="NCBI Taxonomy" id="228956"/>
    <lineage>
        <taxon>Bacteria</taxon>
        <taxon>Pseudomonadati</taxon>
        <taxon>Bacteroidota</taxon>
        <taxon>Flavobacteriia</taxon>
        <taxon>Flavobacteriales</taxon>
        <taxon>Flavobacteriaceae</taxon>
        <taxon>Maribacter</taxon>
    </lineage>
</organism>
<comment type="caution">
    <text evidence="2">The sequence shown here is derived from an EMBL/GenBank/DDBJ whole genome shotgun (WGS) entry which is preliminary data.</text>
</comment>
<dbReference type="Pfam" id="PF01553">
    <property type="entry name" value="Acyltransferase"/>
    <property type="match status" value="1"/>
</dbReference>
<dbReference type="Pfam" id="PF13472">
    <property type="entry name" value="Lipase_GDSL_2"/>
    <property type="match status" value="1"/>
</dbReference>
<dbReference type="SUPFAM" id="SSF52266">
    <property type="entry name" value="SGNH hydrolase"/>
    <property type="match status" value="1"/>
</dbReference>
<dbReference type="SMART" id="SM00563">
    <property type="entry name" value="PlsC"/>
    <property type="match status" value="1"/>
</dbReference>
<evidence type="ECO:0000313" key="3">
    <source>
        <dbReference type="Proteomes" id="UP000198337"/>
    </source>
</evidence>
<protein>
    <submittedName>
        <fullName evidence="2">Acyltransferase</fullName>
    </submittedName>
</protein>
<keyword evidence="3" id="KW-1185">Reference proteome</keyword>
<dbReference type="PANTHER" id="PTHR24567:SF26">
    <property type="entry name" value="REGULATORY PROTEIN YEIL"/>
    <property type="match status" value="1"/>
</dbReference>
<dbReference type="Pfam" id="PF00027">
    <property type="entry name" value="cNMP_binding"/>
    <property type="match status" value="1"/>
</dbReference>
<feature type="domain" description="Cyclic nucleotide-binding" evidence="1">
    <location>
        <begin position="179"/>
        <end position="253"/>
    </location>
</feature>
<dbReference type="PANTHER" id="PTHR24567">
    <property type="entry name" value="CRP FAMILY TRANSCRIPTIONAL REGULATORY PROTEIN"/>
    <property type="match status" value="1"/>
</dbReference>
<dbReference type="PROSITE" id="PS50042">
    <property type="entry name" value="CNMP_BINDING_3"/>
    <property type="match status" value="1"/>
</dbReference>
<reference evidence="2 3" key="1">
    <citation type="submission" date="2017-06" db="EMBL/GenBank/DDBJ databases">
        <authorList>
            <person name="Varghese N."/>
            <person name="Submissions S."/>
        </authorList>
    </citation>
    <scope>NUCLEOTIDE SEQUENCE [LARGE SCALE GENOMIC DNA]</scope>
    <source>
        <strain evidence="2 3">DSM 19840</strain>
    </source>
</reference>
<proteinExistence type="predicted"/>
<dbReference type="InterPro" id="IPR050397">
    <property type="entry name" value="Env_Response_Regulators"/>
</dbReference>
<dbReference type="SUPFAM" id="SSF51206">
    <property type="entry name" value="cAMP-binding domain-like"/>
    <property type="match status" value="2"/>
</dbReference>
<dbReference type="Proteomes" id="UP000198337">
    <property type="component" value="Unassembled WGS sequence"/>
</dbReference>